<evidence type="ECO:0000313" key="1">
    <source>
        <dbReference type="EMBL" id="BBO32541.1"/>
    </source>
</evidence>
<organism evidence="1 2">
    <name type="scientific">Lacipirellula parvula</name>
    <dbReference type="NCBI Taxonomy" id="2650471"/>
    <lineage>
        <taxon>Bacteria</taxon>
        <taxon>Pseudomonadati</taxon>
        <taxon>Planctomycetota</taxon>
        <taxon>Planctomycetia</taxon>
        <taxon>Pirellulales</taxon>
        <taxon>Lacipirellulaceae</taxon>
        <taxon>Lacipirellula</taxon>
    </lineage>
</organism>
<dbReference type="KEGG" id="lpav:PLANPX_2153"/>
<keyword evidence="2" id="KW-1185">Reference proteome</keyword>
<protein>
    <submittedName>
        <fullName evidence="1">Uncharacterized protein</fullName>
    </submittedName>
</protein>
<gene>
    <name evidence="1" type="ORF">PLANPX_2153</name>
</gene>
<dbReference type="AlphaFoldDB" id="A0A5K7XCH7"/>
<evidence type="ECO:0000313" key="2">
    <source>
        <dbReference type="Proteomes" id="UP000326837"/>
    </source>
</evidence>
<accession>A0A5K7XCH7</accession>
<reference evidence="2" key="1">
    <citation type="submission" date="2019-10" db="EMBL/GenBank/DDBJ databases">
        <title>Lacipirellula parvula gen. nov., sp. nov., representing a lineage of planctomycetes widespread in freshwater anoxic habitats, and description of the family Lacipirellulaceae.</title>
        <authorList>
            <person name="Dedysh S.N."/>
            <person name="Kulichevskaya I.S."/>
            <person name="Beletsky A.V."/>
            <person name="Rakitin A.L."/>
            <person name="Mardanov A.V."/>
            <person name="Ivanova A.A."/>
            <person name="Saltykova V.X."/>
            <person name="Rijpstra W.I.C."/>
            <person name="Sinninghe Damste J.S."/>
            <person name="Ravin N.V."/>
        </authorList>
    </citation>
    <scope>NUCLEOTIDE SEQUENCE [LARGE SCALE GENOMIC DNA]</scope>
    <source>
        <strain evidence="2">PX69</strain>
    </source>
</reference>
<sequence>MKPPRLWWAMKTGPERQRLKAEDGKRRGFDDDANRLLVKLCAKFRLRYDDRIRARMDDDKLVLYRGKLEFSLSLSLYDAFYLTTVSKILLRD</sequence>
<proteinExistence type="predicted"/>
<dbReference type="Proteomes" id="UP000326837">
    <property type="component" value="Chromosome"/>
</dbReference>
<dbReference type="EMBL" id="AP021861">
    <property type="protein sequence ID" value="BBO32541.1"/>
    <property type="molecule type" value="Genomic_DNA"/>
</dbReference>
<name>A0A5K7XCH7_9BACT</name>